<accession>A0ABQ1W3T2</accession>
<feature type="domain" description="VOC" evidence="1">
    <location>
        <begin position="2"/>
        <end position="116"/>
    </location>
</feature>
<keyword evidence="3" id="KW-1185">Reference proteome</keyword>
<name>A0ABQ1W3T2_9BACL</name>
<evidence type="ECO:0000313" key="3">
    <source>
        <dbReference type="Proteomes" id="UP000608420"/>
    </source>
</evidence>
<dbReference type="PROSITE" id="PS51819">
    <property type="entry name" value="VOC"/>
    <property type="match status" value="1"/>
</dbReference>
<dbReference type="RefSeq" id="WP_120462192.1">
    <property type="nucleotide sequence ID" value="NZ_BMIW01000035.1"/>
</dbReference>
<gene>
    <name evidence="2" type="ORF">GCM10010913_38390</name>
</gene>
<dbReference type="Gene3D" id="3.10.180.10">
    <property type="entry name" value="2,3-Dihydroxybiphenyl 1,2-Dioxygenase, domain 1"/>
    <property type="match status" value="1"/>
</dbReference>
<dbReference type="InterPro" id="IPR004360">
    <property type="entry name" value="Glyas_Fos-R_dOase_dom"/>
</dbReference>
<dbReference type="SUPFAM" id="SSF54593">
    <property type="entry name" value="Glyoxalase/Bleomycin resistance protein/Dihydroxybiphenyl dioxygenase"/>
    <property type="match status" value="1"/>
</dbReference>
<protein>
    <recommendedName>
        <fullName evidence="1">VOC domain-containing protein</fullName>
    </recommendedName>
</protein>
<dbReference type="InterPro" id="IPR029068">
    <property type="entry name" value="Glyas_Bleomycin-R_OHBP_Dase"/>
</dbReference>
<comment type="caution">
    <text evidence="2">The sequence shown here is derived from an EMBL/GenBank/DDBJ whole genome shotgun (WGS) entry which is preliminary data.</text>
</comment>
<sequence length="223" mass="25620">MILERVELLTANLSETKSFYKDVLELELVEDREDTFIVQAGATQIRFEATREYDRPFYHFALNIPENQFREAKSWIQSRASLIQEEGDDEVFFTSWNAHSVYCEDPSGNIVEFIARHNLPNAISRPFHSREIQGVSEIGVVVHEVIPFVRTLNGIGLPNWKEDSEGLTPVGVEHGLLIVVRKGRTWFFSNQKPAEYYPLRVTIQGIGRMTFVEDSTFVIEQAP</sequence>
<evidence type="ECO:0000313" key="2">
    <source>
        <dbReference type="EMBL" id="GGG12938.1"/>
    </source>
</evidence>
<dbReference type="Proteomes" id="UP000608420">
    <property type="component" value="Unassembled WGS sequence"/>
</dbReference>
<organism evidence="2 3">
    <name type="scientific">Paenibacillus aceti</name>
    <dbReference type="NCBI Taxonomy" id="1820010"/>
    <lineage>
        <taxon>Bacteria</taxon>
        <taxon>Bacillati</taxon>
        <taxon>Bacillota</taxon>
        <taxon>Bacilli</taxon>
        <taxon>Bacillales</taxon>
        <taxon>Paenibacillaceae</taxon>
        <taxon>Paenibacillus</taxon>
    </lineage>
</organism>
<evidence type="ECO:0000259" key="1">
    <source>
        <dbReference type="PROSITE" id="PS51819"/>
    </source>
</evidence>
<dbReference type="InterPro" id="IPR037523">
    <property type="entry name" value="VOC_core"/>
</dbReference>
<proteinExistence type="predicted"/>
<dbReference type="Pfam" id="PF00903">
    <property type="entry name" value="Glyoxalase"/>
    <property type="match status" value="1"/>
</dbReference>
<reference evidence="3" key="1">
    <citation type="journal article" date="2019" name="Int. J. Syst. Evol. Microbiol.">
        <title>The Global Catalogue of Microorganisms (GCM) 10K type strain sequencing project: providing services to taxonomists for standard genome sequencing and annotation.</title>
        <authorList>
            <consortium name="The Broad Institute Genomics Platform"/>
            <consortium name="The Broad Institute Genome Sequencing Center for Infectious Disease"/>
            <person name="Wu L."/>
            <person name="Ma J."/>
        </authorList>
    </citation>
    <scope>NUCLEOTIDE SEQUENCE [LARGE SCALE GENOMIC DNA]</scope>
    <source>
        <strain evidence="3">CGMCC 1.15420</strain>
    </source>
</reference>
<dbReference type="EMBL" id="BMIW01000035">
    <property type="protein sequence ID" value="GGG12938.1"/>
    <property type="molecule type" value="Genomic_DNA"/>
</dbReference>